<evidence type="ECO:0000313" key="4">
    <source>
        <dbReference type="EMBL" id="MFC4057095.1"/>
    </source>
</evidence>
<keyword evidence="5" id="KW-1185">Reference proteome</keyword>
<dbReference type="PANTHER" id="PTHR32089:SF112">
    <property type="entry name" value="LYSOZYME-LIKE PROTEIN-RELATED"/>
    <property type="match status" value="1"/>
</dbReference>
<protein>
    <submittedName>
        <fullName evidence="4">Methyl-accepting chemotaxis protein</fullName>
    </submittedName>
</protein>
<dbReference type="Gene3D" id="1.10.287.950">
    <property type="entry name" value="Methyl-accepting chemotaxis protein"/>
    <property type="match status" value="1"/>
</dbReference>
<gene>
    <name evidence="4" type="ORF">ACFOWE_02235</name>
</gene>
<sequence length="164" mass="17320">MRHLAQVMRDLDEKSTRIDDIVGTISRIAGQTNLLALNASIEAARAGVHGSGFAVVAGEVRTLAEESSRAARSIADVVAEIQQSSDEAVAVVDEQARGAFERIAAGTATLQQALDEVGSFAGANQASTERMAHATEAVSASVRELAATADRLREVTGRFRTERD</sequence>
<feature type="domain" description="Methyl-accepting transducer" evidence="3">
    <location>
        <begin position="1"/>
        <end position="153"/>
    </location>
</feature>
<dbReference type="Proteomes" id="UP001595850">
    <property type="component" value="Unassembled WGS sequence"/>
</dbReference>
<evidence type="ECO:0000256" key="2">
    <source>
        <dbReference type="PROSITE-ProRule" id="PRU00284"/>
    </source>
</evidence>
<reference evidence="5" key="1">
    <citation type="journal article" date="2019" name="Int. J. Syst. Evol. Microbiol.">
        <title>The Global Catalogue of Microorganisms (GCM) 10K type strain sequencing project: providing services to taxonomists for standard genome sequencing and annotation.</title>
        <authorList>
            <consortium name="The Broad Institute Genomics Platform"/>
            <consortium name="The Broad Institute Genome Sequencing Center for Infectious Disease"/>
            <person name="Wu L."/>
            <person name="Ma J."/>
        </authorList>
    </citation>
    <scope>NUCLEOTIDE SEQUENCE [LARGE SCALE GENOMIC DNA]</scope>
    <source>
        <strain evidence="5">TBRC 4489</strain>
    </source>
</reference>
<dbReference type="InterPro" id="IPR004089">
    <property type="entry name" value="MCPsignal_dom"/>
</dbReference>
<name>A0ABV8HZR4_9ACTN</name>
<dbReference type="SMART" id="SM00283">
    <property type="entry name" value="MA"/>
    <property type="match status" value="1"/>
</dbReference>
<dbReference type="PROSITE" id="PS50111">
    <property type="entry name" value="CHEMOTAXIS_TRANSDUC_2"/>
    <property type="match status" value="1"/>
</dbReference>
<dbReference type="EMBL" id="JBHSBM010000008">
    <property type="protein sequence ID" value="MFC4057095.1"/>
    <property type="molecule type" value="Genomic_DNA"/>
</dbReference>
<dbReference type="Pfam" id="PF00015">
    <property type="entry name" value="MCPsignal"/>
    <property type="match status" value="1"/>
</dbReference>
<accession>A0ABV8HZR4</accession>
<evidence type="ECO:0000256" key="1">
    <source>
        <dbReference type="ARBA" id="ARBA00023224"/>
    </source>
</evidence>
<dbReference type="RefSeq" id="WP_377285049.1">
    <property type="nucleotide sequence ID" value="NZ_JBHSBM010000008.1"/>
</dbReference>
<dbReference type="PANTHER" id="PTHR32089">
    <property type="entry name" value="METHYL-ACCEPTING CHEMOTAXIS PROTEIN MCPB"/>
    <property type="match status" value="1"/>
</dbReference>
<organism evidence="4 5">
    <name type="scientific">Planomonospora corallina</name>
    <dbReference type="NCBI Taxonomy" id="1806052"/>
    <lineage>
        <taxon>Bacteria</taxon>
        <taxon>Bacillati</taxon>
        <taxon>Actinomycetota</taxon>
        <taxon>Actinomycetes</taxon>
        <taxon>Streptosporangiales</taxon>
        <taxon>Streptosporangiaceae</taxon>
        <taxon>Planomonospora</taxon>
    </lineage>
</organism>
<comment type="caution">
    <text evidence="4">The sequence shown here is derived from an EMBL/GenBank/DDBJ whole genome shotgun (WGS) entry which is preliminary data.</text>
</comment>
<dbReference type="SUPFAM" id="SSF58104">
    <property type="entry name" value="Methyl-accepting chemotaxis protein (MCP) signaling domain"/>
    <property type="match status" value="1"/>
</dbReference>
<evidence type="ECO:0000259" key="3">
    <source>
        <dbReference type="PROSITE" id="PS50111"/>
    </source>
</evidence>
<proteinExistence type="predicted"/>
<evidence type="ECO:0000313" key="5">
    <source>
        <dbReference type="Proteomes" id="UP001595850"/>
    </source>
</evidence>
<keyword evidence="1 2" id="KW-0807">Transducer</keyword>